<comment type="caution">
    <text evidence="3">The sequence shown here is derived from an EMBL/GenBank/DDBJ whole genome shotgun (WGS) entry which is preliminary data.</text>
</comment>
<accession>A0AAV1QRB1</accession>
<protein>
    <recommendedName>
        <fullName evidence="2">DUF4220 domain-containing protein</fullName>
    </recommendedName>
</protein>
<sequence>MADFIATSALGLLTNRFAYHSGPLDAKLELTAFWAPFLLLHLGGPDTITAYSLEDNQLWSRHLLQLVAQTGFAFYILFAGWRGSRVSFLTIPMMLAGLIKYGERTWVLWSASYERRKASISTYHIKLQSYSDVQADSNISDDKLLQVADEMFKMAKRLFAGVPITATEPSVLTFNLLEKICPEDAFKVIEVQLGFMYDILYTKALVTYTRYGIGLRFLSFLLTSFVLVLVSWEPHKTHKYSKVDLCTTFLLLAVAIVLELYAALSLLLSDRTLVWLRKDNVSNILRTITSLPLLRNPRWSKSMGQYNMVSYFHNEKPLDFRGILNLLKLNQQLEKQRYAAYCRVPEVLKKWLVMHSMKHRRFLNTHPGNAVTIGSCRGGVTLADLETLLSPRSWLFHQRKKETRRAMDENDNVVLNWKMSKRISRYMMYLLAISPETLPASGAIGQINFKLTCEEGRKAMESFKPQADDQVGTPKERKSKIKIEASKWLLDQHKDLITDEPRQMMQHLNGSLLSLGCKLAQRLIKRQEEDEEPQSMERKWELIARCWFEFLLYAGRKCSRNQHAQQLGRGGEFLTHSWLFYEELAFLDERSTANSTSNV</sequence>
<evidence type="ECO:0000313" key="3">
    <source>
        <dbReference type="EMBL" id="CAK7324221.1"/>
    </source>
</evidence>
<dbReference type="PANTHER" id="PTHR31325">
    <property type="entry name" value="OS01G0798800 PROTEIN-RELATED"/>
    <property type="match status" value="1"/>
</dbReference>
<dbReference type="EMBL" id="CAWUPB010000246">
    <property type="protein sequence ID" value="CAK7324221.1"/>
    <property type="molecule type" value="Genomic_DNA"/>
</dbReference>
<feature type="transmembrane region" description="Helical" evidence="1">
    <location>
        <begin position="213"/>
        <end position="232"/>
    </location>
</feature>
<keyword evidence="1" id="KW-0472">Membrane</keyword>
<name>A0AAV1QRB1_9ROSI</name>
<dbReference type="Proteomes" id="UP001314170">
    <property type="component" value="Unassembled WGS sequence"/>
</dbReference>
<dbReference type="AlphaFoldDB" id="A0AAV1QRB1"/>
<dbReference type="InterPro" id="IPR025315">
    <property type="entry name" value="DUF4220"/>
</dbReference>
<evidence type="ECO:0000256" key="1">
    <source>
        <dbReference type="SAM" id="Phobius"/>
    </source>
</evidence>
<evidence type="ECO:0000259" key="2">
    <source>
        <dbReference type="Pfam" id="PF13968"/>
    </source>
</evidence>
<gene>
    <name evidence="3" type="ORF">DCAF_LOCUS1859</name>
</gene>
<proteinExistence type="predicted"/>
<feature type="transmembrane region" description="Helical" evidence="1">
    <location>
        <begin position="247"/>
        <end position="268"/>
    </location>
</feature>
<keyword evidence="4" id="KW-1185">Reference proteome</keyword>
<keyword evidence="1" id="KW-1133">Transmembrane helix</keyword>
<feature type="transmembrane region" description="Helical" evidence="1">
    <location>
        <begin position="63"/>
        <end position="81"/>
    </location>
</feature>
<dbReference type="Pfam" id="PF04578">
    <property type="entry name" value="DUF594"/>
    <property type="match status" value="1"/>
</dbReference>
<evidence type="ECO:0000313" key="4">
    <source>
        <dbReference type="Proteomes" id="UP001314170"/>
    </source>
</evidence>
<reference evidence="3 4" key="1">
    <citation type="submission" date="2024-01" db="EMBL/GenBank/DDBJ databases">
        <authorList>
            <person name="Waweru B."/>
        </authorList>
    </citation>
    <scope>NUCLEOTIDE SEQUENCE [LARGE SCALE GENOMIC DNA]</scope>
</reference>
<dbReference type="InterPro" id="IPR007658">
    <property type="entry name" value="DUF594"/>
</dbReference>
<dbReference type="Pfam" id="PF13968">
    <property type="entry name" value="DUF4220"/>
    <property type="match status" value="1"/>
</dbReference>
<keyword evidence="1" id="KW-0812">Transmembrane</keyword>
<feature type="domain" description="DUF4220" evidence="2">
    <location>
        <begin position="1"/>
        <end position="311"/>
    </location>
</feature>
<organism evidence="3 4">
    <name type="scientific">Dovyalis caffra</name>
    <dbReference type="NCBI Taxonomy" id="77055"/>
    <lineage>
        <taxon>Eukaryota</taxon>
        <taxon>Viridiplantae</taxon>
        <taxon>Streptophyta</taxon>
        <taxon>Embryophyta</taxon>
        <taxon>Tracheophyta</taxon>
        <taxon>Spermatophyta</taxon>
        <taxon>Magnoliopsida</taxon>
        <taxon>eudicotyledons</taxon>
        <taxon>Gunneridae</taxon>
        <taxon>Pentapetalae</taxon>
        <taxon>rosids</taxon>
        <taxon>fabids</taxon>
        <taxon>Malpighiales</taxon>
        <taxon>Salicaceae</taxon>
        <taxon>Flacourtieae</taxon>
        <taxon>Dovyalis</taxon>
    </lineage>
</organism>